<keyword evidence="5" id="KW-0482">Metalloprotease</keyword>
<dbReference type="Pfam" id="PF14464">
    <property type="entry name" value="Prok-JAB"/>
    <property type="match status" value="1"/>
</dbReference>
<accession>A0A832LVK1</accession>
<dbReference type="InterPro" id="IPR028090">
    <property type="entry name" value="JAB_dom_prok"/>
</dbReference>
<organism evidence="7">
    <name type="scientific">Caldimicrobium thiodismutans</name>
    <dbReference type="NCBI Taxonomy" id="1653476"/>
    <lineage>
        <taxon>Bacteria</taxon>
        <taxon>Pseudomonadati</taxon>
        <taxon>Thermodesulfobacteriota</taxon>
        <taxon>Thermodesulfobacteria</taxon>
        <taxon>Thermodesulfobacteriales</taxon>
        <taxon>Thermodesulfobacteriaceae</taxon>
        <taxon>Caldimicrobium</taxon>
    </lineage>
</organism>
<evidence type="ECO:0000256" key="3">
    <source>
        <dbReference type="ARBA" id="ARBA00022801"/>
    </source>
</evidence>
<evidence type="ECO:0000256" key="2">
    <source>
        <dbReference type="ARBA" id="ARBA00022723"/>
    </source>
</evidence>
<dbReference type="PROSITE" id="PS50249">
    <property type="entry name" value="MPN"/>
    <property type="match status" value="1"/>
</dbReference>
<keyword evidence="4" id="KW-0862">Zinc</keyword>
<sequence>MRVLLLERVWQEIRSHVERFYPEEACGLLLGNSLGGTYQVFKAHLAHNVWEKQEERGRRYAINPGEFLKAEREAERENLSILGIFHSHPDYPAYPSQFDQEQAWEGYLYLILGLRKGKVVEKGVFIFSPSREIIAVPLEIVEEVRT</sequence>
<evidence type="ECO:0000313" key="7">
    <source>
        <dbReference type="EMBL" id="HGV54722.1"/>
    </source>
</evidence>
<dbReference type="Gene3D" id="3.40.140.10">
    <property type="entry name" value="Cytidine Deaminase, domain 2"/>
    <property type="match status" value="1"/>
</dbReference>
<gene>
    <name evidence="7" type="ORF">ENT73_01360</name>
</gene>
<dbReference type="GO" id="GO:0008270">
    <property type="term" value="F:zinc ion binding"/>
    <property type="evidence" value="ECO:0007669"/>
    <property type="project" value="TreeGrafter"/>
</dbReference>
<keyword evidence="2" id="KW-0479">Metal-binding</keyword>
<dbReference type="InterPro" id="IPR000555">
    <property type="entry name" value="JAMM/MPN+_dom"/>
</dbReference>
<dbReference type="GO" id="GO:0006508">
    <property type="term" value="P:proteolysis"/>
    <property type="evidence" value="ECO:0007669"/>
    <property type="project" value="UniProtKB-KW"/>
</dbReference>
<dbReference type="InterPro" id="IPR037518">
    <property type="entry name" value="MPN"/>
</dbReference>
<keyword evidence="1" id="KW-0645">Protease</keyword>
<dbReference type="InterPro" id="IPR051929">
    <property type="entry name" value="VirAsm_ModProt"/>
</dbReference>
<name>A0A832LVK1_9BACT</name>
<evidence type="ECO:0000256" key="4">
    <source>
        <dbReference type="ARBA" id="ARBA00022833"/>
    </source>
</evidence>
<evidence type="ECO:0000256" key="5">
    <source>
        <dbReference type="ARBA" id="ARBA00023049"/>
    </source>
</evidence>
<dbReference type="PANTHER" id="PTHR34858">
    <property type="entry name" value="CYSO-CYSTEINE PEPTIDASE"/>
    <property type="match status" value="1"/>
</dbReference>
<comment type="caution">
    <text evidence="7">The sequence shown here is derived from an EMBL/GenBank/DDBJ whole genome shotgun (WGS) entry which is preliminary data.</text>
</comment>
<proteinExistence type="predicted"/>
<dbReference type="SUPFAM" id="SSF102712">
    <property type="entry name" value="JAB1/MPN domain"/>
    <property type="match status" value="1"/>
</dbReference>
<dbReference type="CDD" id="cd08070">
    <property type="entry name" value="MPN_like"/>
    <property type="match status" value="1"/>
</dbReference>
<evidence type="ECO:0000259" key="6">
    <source>
        <dbReference type="PROSITE" id="PS50249"/>
    </source>
</evidence>
<protein>
    <submittedName>
        <fullName evidence="7">M67 family peptidase</fullName>
    </submittedName>
</protein>
<dbReference type="EMBL" id="DSZU01000024">
    <property type="protein sequence ID" value="HGV54722.1"/>
    <property type="molecule type" value="Genomic_DNA"/>
</dbReference>
<feature type="domain" description="MPN" evidence="6">
    <location>
        <begin position="3"/>
        <end position="146"/>
    </location>
</feature>
<dbReference type="SMART" id="SM00232">
    <property type="entry name" value="JAB_MPN"/>
    <property type="match status" value="1"/>
</dbReference>
<keyword evidence="3" id="KW-0378">Hydrolase</keyword>
<dbReference type="FunFam" id="3.40.140.10:FF:000085">
    <property type="entry name" value="Mov34/MPN/PAD-1 family protein"/>
    <property type="match status" value="1"/>
</dbReference>
<dbReference type="PANTHER" id="PTHR34858:SF1">
    <property type="entry name" value="CYSO-CYSTEINE PEPTIDASE"/>
    <property type="match status" value="1"/>
</dbReference>
<dbReference type="AlphaFoldDB" id="A0A832LVK1"/>
<evidence type="ECO:0000256" key="1">
    <source>
        <dbReference type="ARBA" id="ARBA00022670"/>
    </source>
</evidence>
<reference evidence="7" key="1">
    <citation type="journal article" date="2020" name="mSystems">
        <title>Genome- and Community-Level Interaction Insights into Carbon Utilization and Element Cycling Functions of Hydrothermarchaeota in Hydrothermal Sediment.</title>
        <authorList>
            <person name="Zhou Z."/>
            <person name="Liu Y."/>
            <person name="Xu W."/>
            <person name="Pan J."/>
            <person name="Luo Z.H."/>
            <person name="Li M."/>
        </authorList>
    </citation>
    <scope>NUCLEOTIDE SEQUENCE [LARGE SCALE GENOMIC DNA]</scope>
    <source>
        <strain evidence="7">SpSt-605</strain>
    </source>
</reference>
<dbReference type="GO" id="GO:0008235">
    <property type="term" value="F:metalloexopeptidase activity"/>
    <property type="evidence" value="ECO:0007669"/>
    <property type="project" value="TreeGrafter"/>
</dbReference>